<comment type="caution">
    <text evidence="1">The sequence shown here is derived from an EMBL/GenBank/DDBJ whole genome shotgun (WGS) entry which is preliminary data.</text>
</comment>
<dbReference type="Proteomes" id="UP000321424">
    <property type="component" value="Unassembled WGS sequence"/>
</dbReference>
<dbReference type="RefSeq" id="WP_147144161.1">
    <property type="nucleotide sequence ID" value="NZ_BJXA01000148.1"/>
</dbReference>
<gene>
    <name evidence="1" type="ORF">NN4_87560</name>
</gene>
<evidence type="ECO:0000313" key="1">
    <source>
        <dbReference type="EMBL" id="GEM44237.1"/>
    </source>
</evidence>
<keyword evidence="2" id="KW-1185">Reference proteome</keyword>
<sequence>MSETIDFTATITFPASSAAAVADLLTENFWMDEVEPEADLVTAIVQSLAEEFGSFEAPEIKYNADDSVTIRITGQRSASEAGDAFGYLEDAGATGTVDYVGEDGIPGSWNFPSDC</sequence>
<evidence type="ECO:0000313" key="2">
    <source>
        <dbReference type="Proteomes" id="UP000321424"/>
    </source>
</evidence>
<reference evidence="1 2" key="1">
    <citation type="submission" date="2019-07" db="EMBL/GenBank/DDBJ databases">
        <title>Whole genome shotgun sequence of Nocardia ninae NBRC 108245.</title>
        <authorList>
            <person name="Hosoyama A."/>
            <person name="Uohara A."/>
            <person name="Ohji S."/>
            <person name="Ichikawa N."/>
        </authorList>
    </citation>
    <scope>NUCLEOTIDE SEQUENCE [LARGE SCALE GENOMIC DNA]</scope>
    <source>
        <strain evidence="1 2">NBRC 108245</strain>
    </source>
</reference>
<accession>A0A511MVP3</accession>
<proteinExistence type="predicted"/>
<dbReference type="AlphaFoldDB" id="A0A511MVP3"/>
<protein>
    <submittedName>
        <fullName evidence="1">Uncharacterized protein</fullName>
    </submittedName>
</protein>
<dbReference type="EMBL" id="BJXA01000148">
    <property type="protein sequence ID" value="GEM44237.1"/>
    <property type="molecule type" value="Genomic_DNA"/>
</dbReference>
<dbReference type="OrthoDB" id="2426596at2"/>
<organism evidence="1 2">
    <name type="scientific">Nocardia ninae NBRC 108245</name>
    <dbReference type="NCBI Taxonomy" id="1210091"/>
    <lineage>
        <taxon>Bacteria</taxon>
        <taxon>Bacillati</taxon>
        <taxon>Actinomycetota</taxon>
        <taxon>Actinomycetes</taxon>
        <taxon>Mycobacteriales</taxon>
        <taxon>Nocardiaceae</taxon>
        <taxon>Nocardia</taxon>
    </lineage>
</organism>
<name>A0A511MVP3_9NOCA</name>